<feature type="transmembrane region" description="Helical" evidence="1">
    <location>
        <begin position="55"/>
        <end position="78"/>
    </location>
</feature>
<dbReference type="EMBL" id="JACGCI010000158">
    <property type="protein sequence ID" value="KAF6743132.1"/>
    <property type="molecule type" value="Genomic_DNA"/>
</dbReference>
<gene>
    <name evidence="2" type="ORF">DFP72DRAFT_859513</name>
</gene>
<evidence type="ECO:0000256" key="1">
    <source>
        <dbReference type="SAM" id="Phobius"/>
    </source>
</evidence>
<evidence type="ECO:0000313" key="2">
    <source>
        <dbReference type="EMBL" id="KAF6743132.1"/>
    </source>
</evidence>
<keyword evidence="1" id="KW-0472">Membrane</keyword>
<keyword evidence="1" id="KW-1133">Transmembrane helix</keyword>
<name>A0A8H6LWC6_9AGAR</name>
<comment type="caution">
    <text evidence="2">The sequence shown here is derived from an EMBL/GenBank/DDBJ whole genome shotgun (WGS) entry which is preliminary data.</text>
</comment>
<organism evidence="2 3">
    <name type="scientific">Ephemerocybe angulata</name>
    <dbReference type="NCBI Taxonomy" id="980116"/>
    <lineage>
        <taxon>Eukaryota</taxon>
        <taxon>Fungi</taxon>
        <taxon>Dikarya</taxon>
        <taxon>Basidiomycota</taxon>
        <taxon>Agaricomycotina</taxon>
        <taxon>Agaricomycetes</taxon>
        <taxon>Agaricomycetidae</taxon>
        <taxon>Agaricales</taxon>
        <taxon>Agaricineae</taxon>
        <taxon>Psathyrellaceae</taxon>
        <taxon>Ephemerocybe</taxon>
    </lineage>
</organism>
<dbReference type="Proteomes" id="UP000521943">
    <property type="component" value="Unassembled WGS sequence"/>
</dbReference>
<keyword evidence="3" id="KW-1185">Reference proteome</keyword>
<reference evidence="2 3" key="1">
    <citation type="submission" date="2020-07" db="EMBL/GenBank/DDBJ databases">
        <title>Comparative genomics of pyrophilous fungi reveals a link between fire events and developmental genes.</title>
        <authorList>
            <consortium name="DOE Joint Genome Institute"/>
            <person name="Steindorff A.S."/>
            <person name="Carver A."/>
            <person name="Calhoun S."/>
            <person name="Stillman K."/>
            <person name="Liu H."/>
            <person name="Lipzen A."/>
            <person name="Pangilinan J."/>
            <person name="Labutti K."/>
            <person name="Bruns T.D."/>
            <person name="Grigoriev I.V."/>
        </authorList>
    </citation>
    <scope>NUCLEOTIDE SEQUENCE [LARGE SCALE GENOMIC DNA]</scope>
    <source>
        <strain evidence="2 3">CBS 144469</strain>
    </source>
</reference>
<accession>A0A8H6LWC6</accession>
<proteinExistence type="predicted"/>
<sequence>MYPATVRPSNLALCRQFRIGTTTPLYLPTYQETSTLNQAPLHLSNTLASGLLPNIAQYSMIFGTLPAVAHLLTWLVALANDYREFDSRASLGNLYDAREYVDEAVSAHERPLAIDILAPSDLDAPMWGTKEKNVQVKQDKGPLFYIHVGEKDTGSDIKGKITPAIVCPILANAPSQLKKPFKRWDIRVGCKIRSAEYVGVPMLPESVAAGGKSG</sequence>
<dbReference type="AlphaFoldDB" id="A0A8H6LWC6"/>
<evidence type="ECO:0000313" key="3">
    <source>
        <dbReference type="Proteomes" id="UP000521943"/>
    </source>
</evidence>
<keyword evidence="1" id="KW-0812">Transmembrane</keyword>
<protein>
    <submittedName>
        <fullName evidence="2">Uncharacterized protein</fullName>
    </submittedName>
</protein>